<evidence type="ECO:0000313" key="1">
    <source>
        <dbReference type="EMBL" id="MEJ8279422.1"/>
    </source>
</evidence>
<reference evidence="1 2" key="1">
    <citation type="submission" date="2024-03" db="EMBL/GenBank/DDBJ databases">
        <title>Draft genome sequence of Pseudonocardia sp. DW16-2.</title>
        <authorList>
            <person name="Duangmal K."/>
        </authorList>
    </citation>
    <scope>NUCLEOTIDE SEQUENCE [LARGE SCALE GENOMIC DNA]</scope>
    <source>
        <strain evidence="1 2">DW16-2</strain>
    </source>
</reference>
<protein>
    <submittedName>
        <fullName evidence="1">Uncharacterized protein</fullName>
    </submittedName>
</protein>
<proteinExistence type="predicted"/>
<keyword evidence="2" id="KW-1185">Reference proteome</keyword>
<dbReference type="Proteomes" id="UP001364211">
    <property type="component" value="Unassembled WGS sequence"/>
</dbReference>
<gene>
    <name evidence="1" type="ORF">WJX68_10815</name>
</gene>
<evidence type="ECO:0000313" key="2">
    <source>
        <dbReference type="Proteomes" id="UP001364211"/>
    </source>
</evidence>
<dbReference type="RefSeq" id="WP_340289007.1">
    <property type="nucleotide sequence ID" value="NZ_JBBJUP010000007.1"/>
</dbReference>
<accession>A0ABU8T6R8</accession>
<sequence length="225" mass="23808">MAETDVGTALVHLDRPPTHRLRTVCEELPATKRWNDPGPDTAHAVARVVHPFLTDDATCAVAGASTRMGRRIVVALREAGARPVPLDKGDDLRSLPGMDVVVEADPRLWADTARHLGPGTSLLVRTGSEAVRTAADSPPCTAIADAACLAAVEAAVFAERAVQAVVAPHLRPWRYLVAGPSGRLTSAGADVLTALREERGARFEDARWALSTPCAPPARSHSIDS</sequence>
<dbReference type="EMBL" id="JBBJUP010000007">
    <property type="protein sequence ID" value="MEJ8279422.1"/>
    <property type="molecule type" value="Genomic_DNA"/>
</dbReference>
<name>A0ABU8T6R8_9PSEU</name>
<comment type="caution">
    <text evidence="1">The sequence shown here is derived from an EMBL/GenBank/DDBJ whole genome shotgun (WGS) entry which is preliminary data.</text>
</comment>
<organism evidence="1 2">
    <name type="scientific">Pseudonocardia spirodelae</name>
    <dbReference type="NCBI Taxonomy" id="3133431"/>
    <lineage>
        <taxon>Bacteria</taxon>
        <taxon>Bacillati</taxon>
        <taxon>Actinomycetota</taxon>
        <taxon>Actinomycetes</taxon>
        <taxon>Pseudonocardiales</taxon>
        <taxon>Pseudonocardiaceae</taxon>
        <taxon>Pseudonocardia</taxon>
    </lineage>
</organism>